<evidence type="ECO:0000256" key="1">
    <source>
        <dbReference type="SAM" id="Coils"/>
    </source>
</evidence>
<dbReference type="AlphaFoldDB" id="L1JZK3"/>
<evidence type="ECO:0000256" key="2">
    <source>
        <dbReference type="SAM" id="MobiDB-lite"/>
    </source>
</evidence>
<feature type="coiled-coil region" evidence="1">
    <location>
        <begin position="234"/>
        <end position="261"/>
    </location>
</feature>
<feature type="region of interest" description="Disordered" evidence="2">
    <location>
        <begin position="440"/>
        <end position="470"/>
    </location>
</feature>
<evidence type="ECO:0000313" key="4">
    <source>
        <dbReference type="EnsemblProtists" id="EKX53548"/>
    </source>
</evidence>
<dbReference type="Proteomes" id="UP000011087">
    <property type="component" value="Unassembled WGS sequence"/>
</dbReference>
<dbReference type="RefSeq" id="XP_005840528.1">
    <property type="nucleotide sequence ID" value="XM_005840471.1"/>
</dbReference>
<reference evidence="5" key="2">
    <citation type="submission" date="2012-11" db="EMBL/GenBank/DDBJ databases">
        <authorList>
            <person name="Kuo A."/>
            <person name="Curtis B.A."/>
            <person name="Tanifuji G."/>
            <person name="Burki F."/>
            <person name="Gruber A."/>
            <person name="Irimia M."/>
            <person name="Maruyama S."/>
            <person name="Arias M.C."/>
            <person name="Ball S.G."/>
            <person name="Gile G.H."/>
            <person name="Hirakawa Y."/>
            <person name="Hopkins J.F."/>
            <person name="Rensing S.A."/>
            <person name="Schmutz J."/>
            <person name="Symeonidi A."/>
            <person name="Elias M."/>
            <person name="Eveleigh R.J."/>
            <person name="Herman E.K."/>
            <person name="Klute M.J."/>
            <person name="Nakayama T."/>
            <person name="Obornik M."/>
            <person name="Reyes-Prieto A."/>
            <person name="Armbrust E.V."/>
            <person name="Aves S.J."/>
            <person name="Beiko R.G."/>
            <person name="Coutinho P."/>
            <person name="Dacks J.B."/>
            <person name="Durnford D.G."/>
            <person name="Fast N.M."/>
            <person name="Green B.R."/>
            <person name="Grisdale C."/>
            <person name="Hempe F."/>
            <person name="Henrissat B."/>
            <person name="Hoppner M.P."/>
            <person name="Ishida K.-I."/>
            <person name="Kim E."/>
            <person name="Koreny L."/>
            <person name="Kroth P.G."/>
            <person name="Liu Y."/>
            <person name="Malik S.-B."/>
            <person name="Maier U.G."/>
            <person name="McRose D."/>
            <person name="Mock T."/>
            <person name="Neilson J.A."/>
            <person name="Onodera N.T."/>
            <person name="Poole A.M."/>
            <person name="Pritham E.J."/>
            <person name="Richards T.A."/>
            <person name="Rocap G."/>
            <person name="Roy S.W."/>
            <person name="Sarai C."/>
            <person name="Schaack S."/>
            <person name="Shirato S."/>
            <person name="Slamovits C.H."/>
            <person name="Spencer D.F."/>
            <person name="Suzuki S."/>
            <person name="Worden A.Z."/>
            <person name="Zauner S."/>
            <person name="Barry K."/>
            <person name="Bell C."/>
            <person name="Bharti A.K."/>
            <person name="Crow J.A."/>
            <person name="Grimwood J."/>
            <person name="Kramer R."/>
            <person name="Lindquist E."/>
            <person name="Lucas S."/>
            <person name="Salamov A."/>
            <person name="McFadden G.I."/>
            <person name="Lane C.E."/>
            <person name="Keeling P.J."/>
            <person name="Gray M.W."/>
            <person name="Grigoriev I.V."/>
            <person name="Archibald J.M."/>
        </authorList>
    </citation>
    <scope>NUCLEOTIDE SEQUENCE</scope>
    <source>
        <strain evidence="5">CCMP2712</strain>
    </source>
</reference>
<organism evidence="3">
    <name type="scientific">Guillardia theta (strain CCMP2712)</name>
    <name type="common">Cryptophyte</name>
    <dbReference type="NCBI Taxonomy" id="905079"/>
    <lineage>
        <taxon>Eukaryota</taxon>
        <taxon>Cryptophyceae</taxon>
        <taxon>Pyrenomonadales</taxon>
        <taxon>Geminigeraceae</taxon>
        <taxon>Guillardia</taxon>
    </lineage>
</organism>
<proteinExistence type="predicted"/>
<reference evidence="4" key="3">
    <citation type="submission" date="2015-06" db="UniProtKB">
        <authorList>
            <consortium name="EnsemblProtists"/>
        </authorList>
    </citation>
    <scope>IDENTIFICATION</scope>
</reference>
<keyword evidence="1" id="KW-0175">Coiled coil</keyword>
<evidence type="ECO:0000313" key="3">
    <source>
        <dbReference type="EMBL" id="EKX53548.1"/>
    </source>
</evidence>
<sequence>MRDGFLEAVRSRNAVYQESSSFVTDNQRLIQQVEGLKRQLHKYEHASLSAAPVPALRSGPDELEDCMKLSPLLWPRLAFGMLQKLPQIQDAEFVEAVRAVCAEAQEQWQREAEGGKQHDGDASRSCSPASVGEVMNKFATHMAKCMMLRGDVNLHMLQRGLKRFRQLMLEICWSRASESDQTLEASQMGGRKEVAPNLRVQMSGEYLETHQKVAQLEMTLFSTQSELFSTYQQLAKSGKEIAALRKQLSSLRADMIIMQKQLADEIDLFSQVKEENKVQAEIIKTHTIVAQQQTALKEEIALLSEDLAAANSKSSLHERNHHTVTQCQHEYSLLCDKLMSLSKSSIHELVKCKSCQYDIYNLQAKLQNFIVENLSQDQQQVVEFLKQEVFSLLLRYDKEDAQRDPEDAEVSLDKLWQALEDIELDRNHIDRTLRKNLADAEEESKQMSDRLYTNSSLRKETRSISLPSAPSTGQDGNFYIMGLRNGSPAAVCGQIKVGNELKES</sequence>
<evidence type="ECO:0000313" key="5">
    <source>
        <dbReference type="Proteomes" id="UP000011087"/>
    </source>
</evidence>
<reference evidence="3 5" key="1">
    <citation type="journal article" date="2012" name="Nature">
        <title>Algal genomes reveal evolutionary mosaicism and the fate of nucleomorphs.</title>
        <authorList>
            <consortium name="DOE Joint Genome Institute"/>
            <person name="Curtis B.A."/>
            <person name="Tanifuji G."/>
            <person name="Burki F."/>
            <person name="Gruber A."/>
            <person name="Irimia M."/>
            <person name="Maruyama S."/>
            <person name="Arias M.C."/>
            <person name="Ball S.G."/>
            <person name="Gile G.H."/>
            <person name="Hirakawa Y."/>
            <person name="Hopkins J.F."/>
            <person name="Kuo A."/>
            <person name="Rensing S.A."/>
            <person name="Schmutz J."/>
            <person name="Symeonidi A."/>
            <person name="Elias M."/>
            <person name="Eveleigh R.J."/>
            <person name="Herman E.K."/>
            <person name="Klute M.J."/>
            <person name="Nakayama T."/>
            <person name="Obornik M."/>
            <person name="Reyes-Prieto A."/>
            <person name="Armbrust E.V."/>
            <person name="Aves S.J."/>
            <person name="Beiko R.G."/>
            <person name="Coutinho P."/>
            <person name="Dacks J.B."/>
            <person name="Durnford D.G."/>
            <person name="Fast N.M."/>
            <person name="Green B.R."/>
            <person name="Grisdale C.J."/>
            <person name="Hempel F."/>
            <person name="Henrissat B."/>
            <person name="Hoppner M.P."/>
            <person name="Ishida K."/>
            <person name="Kim E."/>
            <person name="Koreny L."/>
            <person name="Kroth P.G."/>
            <person name="Liu Y."/>
            <person name="Malik S.B."/>
            <person name="Maier U.G."/>
            <person name="McRose D."/>
            <person name="Mock T."/>
            <person name="Neilson J.A."/>
            <person name="Onodera N.T."/>
            <person name="Poole A.M."/>
            <person name="Pritham E.J."/>
            <person name="Richards T.A."/>
            <person name="Rocap G."/>
            <person name="Roy S.W."/>
            <person name="Sarai C."/>
            <person name="Schaack S."/>
            <person name="Shirato S."/>
            <person name="Slamovits C.H."/>
            <person name="Spencer D.F."/>
            <person name="Suzuki S."/>
            <person name="Worden A.Z."/>
            <person name="Zauner S."/>
            <person name="Barry K."/>
            <person name="Bell C."/>
            <person name="Bharti A.K."/>
            <person name="Crow J.A."/>
            <person name="Grimwood J."/>
            <person name="Kramer R."/>
            <person name="Lindquist E."/>
            <person name="Lucas S."/>
            <person name="Salamov A."/>
            <person name="McFadden G.I."/>
            <person name="Lane C.E."/>
            <person name="Keeling P.J."/>
            <person name="Gray M.W."/>
            <person name="Grigoriev I.V."/>
            <person name="Archibald J.M."/>
        </authorList>
    </citation>
    <scope>NUCLEOTIDE SEQUENCE</scope>
    <source>
        <strain evidence="3 5">CCMP2712</strain>
    </source>
</reference>
<dbReference type="HOGENOM" id="CLU_541274_0_0_1"/>
<keyword evidence="5" id="KW-1185">Reference proteome</keyword>
<protein>
    <submittedName>
        <fullName evidence="3 4">Uncharacterized protein</fullName>
    </submittedName>
</protein>
<dbReference type="EMBL" id="JH992969">
    <property type="protein sequence ID" value="EKX53548.1"/>
    <property type="molecule type" value="Genomic_DNA"/>
</dbReference>
<dbReference type="EnsemblProtists" id="EKX53548">
    <property type="protein sequence ID" value="EKX53548"/>
    <property type="gene ID" value="GUITHDRAFT_100535"/>
</dbReference>
<dbReference type="GeneID" id="17310491"/>
<dbReference type="KEGG" id="gtt:GUITHDRAFT_100535"/>
<name>L1JZK3_GUITC</name>
<accession>L1JZK3</accession>
<gene>
    <name evidence="3" type="ORF">GUITHDRAFT_100535</name>
</gene>
<dbReference type="PaxDb" id="55529-EKX53548"/>